<evidence type="ECO:0000313" key="1">
    <source>
        <dbReference type="EMBL" id="MDQ0546093.1"/>
    </source>
</evidence>
<gene>
    <name evidence="1" type="ORF">QO001_005042</name>
</gene>
<dbReference type="AlphaFoldDB" id="A0AAJ1U0W1"/>
<evidence type="ECO:0000313" key="2">
    <source>
        <dbReference type="Proteomes" id="UP001223420"/>
    </source>
</evidence>
<comment type="caution">
    <text evidence="1">The sequence shown here is derived from an EMBL/GenBank/DDBJ whole genome shotgun (WGS) entry which is preliminary data.</text>
</comment>
<name>A0AAJ1U0W1_9HYPH</name>
<organism evidence="1 2">
    <name type="scientific">Methylobacterium brachiatum</name>
    <dbReference type="NCBI Taxonomy" id="269660"/>
    <lineage>
        <taxon>Bacteria</taxon>
        <taxon>Pseudomonadati</taxon>
        <taxon>Pseudomonadota</taxon>
        <taxon>Alphaproteobacteria</taxon>
        <taxon>Hyphomicrobiales</taxon>
        <taxon>Methylobacteriaceae</taxon>
        <taxon>Methylobacterium</taxon>
    </lineage>
</organism>
<dbReference type="RefSeq" id="WP_307355619.1">
    <property type="nucleotide sequence ID" value="NZ_JAUSWL010000012.1"/>
</dbReference>
<proteinExistence type="predicted"/>
<accession>A0AAJ1U0W1</accession>
<reference evidence="1" key="1">
    <citation type="submission" date="2023-07" db="EMBL/GenBank/DDBJ databases">
        <title>Genomic Encyclopedia of Type Strains, Phase IV (KMG-IV): sequencing the most valuable type-strain genomes for metagenomic binning, comparative biology and taxonomic classification.</title>
        <authorList>
            <person name="Goeker M."/>
        </authorList>
    </citation>
    <scope>NUCLEOTIDE SEQUENCE</scope>
    <source>
        <strain evidence="1">DSM 19569</strain>
    </source>
</reference>
<dbReference type="Proteomes" id="UP001223420">
    <property type="component" value="Unassembled WGS sequence"/>
</dbReference>
<dbReference type="EMBL" id="JAUSWL010000012">
    <property type="protein sequence ID" value="MDQ0546093.1"/>
    <property type="molecule type" value="Genomic_DNA"/>
</dbReference>
<protein>
    <submittedName>
        <fullName evidence="1">Uncharacterized protein</fullName>
    </submittedName>
</protein>
<sequence>MTLDLAERVIRALAKLPAGSPVDQDVLQTLRAAIVTHAAPTVDPVTDTRAAITPKDVPIIAQKLRRRPSAAEIFAAGDDGVVDGLDD</sequence>